<comment type="caution">
    <text evidence="10">The sequence shown here is derived from an EMBL/GenBank/DDBJ whole genome shotgun (WGS) entry which is preliminary data.</text>
</comment>
<comment type="pathway">
    <text evidence="1">Carbohydrate acid metabolism; D-gluconate degradation.</text>
</comment>
<evidence type="ECO:0000256" key="6">
    <source>
        <dbReference type="ARBA" id="ARBA00022777"/>
    </source>
</evidence>
<dbReference type="GO" id="GO:0005524">
    <property type="term" value="F:ATP binding"/>
    <property type="evidence" value="ECO:0007669"/>
    <property type="project" value="UniProtKB-KW"/>
</dbReference>
<reference evidence="10 11" key="1">
    <citation type="submission" date="2020-08" db="EMBL/GenBank/DDBJ databases">
        <authorList>
            <person name="Hejnol A."/>
        </authorList>
    </citation>
    <scope>NUCLEOTIDE SEQUENCE [LARGE SCALE GENOMIC DNA]</scope>
</reference>
<keyword evidence="4" id="KW-0808">Transferase</keyword>
<evidence type="ECO:0000313" key="11">
    <source>
        <dbReference type="Proteomes" id="UP000549394"/>
    </source>
</evidence>
<keyword evidence="7" id="KW-0067">ATP-binding</keyword>
<dbReference type="GO" id="GO:0005975">
    <property type="term" value="P:carbohydrate metabolic process"/>
    <property type="evidence" value="ECO:0007669"/>
    <property type="project" value="InterPro"/>
</dbReference>
<dbReference type="PANTHER" id="PTHR43442:SF3">
    <property type="entry name" value="GLUCONOKINASE-RELATED"/>
    <property type="match status" value="1"/>
</dbReference>
<evidence type="ECO:0000256" key="4">
    <source>
        <dbReference type="ARBA" id="ARBA00022679"/>
    </source>
</evidence>
<dbReference type="EMBL" id="CAJFCJ010000010">
    <property type="protein sequence ID" value="CAD5119638.1"/>
    <property type="molecule type" value="Genomic_DNA"/>
</dbReference>
<proteinExistence type="inferred from homology"/>
<evidence type="ECO:0000256" key="2">
    <source>
        <dbReference type="ARBA" id="ARBA00008420"/>
    </source>
</evidence>
<dbReference type="OrthoDB" id="275177at2759"/>
<sequence length="140" mass="16284">MSRSEALTDEDRLAWLITLRKLILKWPLYDMPKKSYVLACSALKVYYRQILNGQFDNDLKINPLGNTTDRIIFVILNGDQNIIQQRLLNRKGHFMPPSLLQSQFETLELSEKSEPNILLIDVNKSILEIAQEILSHIKNF</sequence>
<accession>A0A7I8VYN7</accession>
<evidence type="ECO:0000256" key="8">
    <source>
        <dbReference type="ARBA" id="ARBA00029835"/>
    </source>
</evidence>
<evidence type="ECO:0000256" key="5">
    <source>
        <dbReference type="ARBA" id="ARBA00022741"/>
    </source>
</evidence>
<protein>
    <recommendedName>
        <fullName evidence="3">gluconokinase</fullName>
        <ecNumber evidence="3">2.7.1.12</ecNumber>
    </recommendedName>
    <alternativeName>
        <fullName evidence="8">Gluconate kinase</fullName>
    </alternativeName>
</protein>
<dbReference type="CDD" id="cd02021">
    <property type="entry name" value="GntK"/>
    <property type="match status" value="1"/>
</dbReference>
<evidence type="ECO:0000313" key="10">
    <source>
        <dbReference type="EMBL" id="CAD5119638.1"/>
    </source>
</evidence>
<dbReference type="Gene3D" id="3.40.50.300">
    <property type="entry name" value="P-loop containing nucleotide triphosphate hydrolases"/>
    <property type="match status" value="1"/>
</dbReference>
<comment type="similarity">
    <text evidence="2">Belongs to the gluconokinase GntK/GntV family.</text>
</comment>
<dbReference type="GO" id="GO:0005737">
    <property type="term" value="C:cytoplasm"/>
    <property type="evidence" value="ECO:0007669"/>
    <property type="project" value="TreeGrafter"/>
</dbReference>
<dbReference type="UniPathway" id="UPA00792"/>
<evidence type="ECO:0000256" key="1">
    <source>
        <dbReference type="ARBA" id="ARBA00004875"/>
    </source>
</evidence>
<evidence type="ECO:0000256" key="9">
    <source>
        <dbReference type="ARBA" id="ARBA00048090"/>
    </source>
</evidence>
<keyword evidence="11" id="KW-1185">Reference proteome</keyword>
<dbReference type="AlphaFoldDB" id="A0A7I8VYN7"/>
<name>A0A7I8VYN7_9ANNE</name>
<evidence type="ECO:0000256" key="3">
    <source>
        <dbReference type="ARBA" id="ARBA00012054"/>
    </source>
</evidence>
<dbReference type="Proteomes" id="UP000549394">
    <property type="component" value="Unassembled WGS sequence"/>
</dbReference>
<dbReference type="GO" id="GO:0046316">
    <property type="term" value="F:gluconokinase activity"/>
    <property type="evidence" value="ECO:0007669"/>
    <property type="project" value="UniProtKB-EC"/>
</dbReference>
<dbReference type="InterPro" id="IPR006001">
    <property type="entry name" value="Therm_gnt_kin"/>
</dbReference>
<evidence type="ECO:0000256" key="7">
    <source>
        <dbReference type="ARBA" id="ARBA00022840"/>
    </source>
</evidence>
<dbReference type="SUPFAM" id="SSF52540">
    <property type="entry name" value="P-loop containing nucleoside triphosphate hydrolases"/>
    <property type="match status" value="1"/>
</dbReference>
<gene>
    <name evidence="10" type="ORF">DGYR_LOCUS7843</name>
</gene>
<dbReference type="PANTHER" id="PTHR43442">
    <property type="entry name" value="GLUCONOKINASE-RELATED"/>
    <property type="match status" value="1"/>
</dbReference>
<comment type="catalytic activity">
    <reaction evidence="9">
        <text>D-gluconate + ATP = 6-phospho-D-gluconate + ADP + H(+)</text>
        <dbReference type="Rhea" id="RHEA:19433"/>
        <dbReference type="ChEBI" id="CHEBI:15378"/>
        <dbReference type="ChEBI" id="CHEBI:18391"/>
        <dbReference type="ChEBI" id="CHEBI:30616"/>
        <dbReference type="ChEBI" id="CHEBI:58759"/>
        <dbReference type="ChEBI" id="CHEBI:456216"/>
        <dbReference type="EC" id="2.7.1.12"/>
    </reaction>
</comment>
<dbReference type="InterPro" id="IPR027417">
    <property type="entry name" value="P-loop_NTPase"/>
</dbReference>
<organism evidence="10 11">
    <name type="scientific">Dimorphilus gyrociliatus</name>
    <dbReference type="NCBI Taxonomy" id="2664684"/>
    <lineage>
        <taxon>Eukaryota</taxon>
        <taxon>Metazoa</taxon>
        <taxon>Spiralia</taxon>
        <taxon>Lophotrochozoa</taxon>
        <taxon>Annelida</taxon>
        <taxon>Polychaeta</taxon>
        <taxon>Polychaeta incertae sedis</taxon>
        <taxon>Dinophilidae</taxon>
        <taxon>Dimorphilus</taxon>
    </lineage>
</organism>
<dbReference type="EC" id="2.7.1.12" evidence="3"/>
<keyword evidence="6" id="KW-0418">Kinase</keyword>
<keyword evidence="5" id="KW-0547">Nucleotide-binding</keyword>